<dbReference type="InterPro" id="IPR025906">
    <property type="entry name" value="YjfB_motility"/>
</dbReference>
<dbReference type="AlphaFoldDB" id="A0A4U1D7L2"/>
<name>A0A4U1D7L2_9BACI</name>
<reference evidence="1 2" key="1">
    <citation type="journal article" date="2011" name="J. Microbiol.">
        <title>Bacillus kyonggiensis sp. nov., isolated from soil of a lettuce field.</title>
        <authorList>
            <person name="Dong K."/>
            <person name="Lee S."/>
        </authorList>
    </citation>
    <scope>NUCLEOTIDE SEQUENCE [LARGE SCALE GENOMIC DNA]</scope>
    <source>
        <strain evidence="1 2">NB22</strain>
    </source>
</reference>
<accession>A0A4U1D7L2</accession>
<organism evidence="1 2">
    <name type="scientific">Robertmurraya kyonggiensis</name>
    <dbReference type="NCBI Taxonomy" id="1037680"/>
    <lineage>
        <taxon>Bacteria</taxon>
        <taxon>Bacillati</taxon>
        <taxon>Bacillota</taxon>
        <taxon>Bacilli</taxon>
        <taxon>Bacillales</taxon>
        <taxon>Bacillaceae</taxon>
        <taxon>Robertmurraya</taxon>
    </lineage>
</organism>
<dbReference type="EMBL" id="SWBM01000002">
    <property type="protein sequence ID" value="TKC17046.1"/>
    <property type="molecule type" value="Genomic_DNA"/>
</dbReference>
<dbReference type="OrthoDB" id="1924973at2"/>
<proteinExistence type="predicted"/>
<dbReference type="Pfam" id="PF14070">
    <property type="entry name" value="YjfB_motility"/>
    <property type="match status" value="1"/>
</dbReference>
<evidence type="ECO:0000313" key="2">
    <source>
        <dbReference type="Proteomes" id="UP000307756"/>
    </source>
</evidence>
<dbReference type="RefSeq" id="WP_136831573.1">
    <property type="nucleotide sequence ID" value="NZ_SWBM01000002.1"/>
</dbReference>
<sequence length="66" mass="7193">MDIALMSMALSQSQVQQQASFSVMNKVMDQAQVNADFIHKMMTGTDVKVLQHAAQPNLGGNIDINT</sequence>
<dbReference type="Proteomes" id="UP000307756">
    <property type="component" value="Unassembled WGS sequence"/>
</dbReference>
<comment type="caution">
    <text evidence="1">The sequence shown here is derived from an EMBL/GenBank/DDBJ whole genome shotgun (WGS) entry which is preliminary data.</text>
</comment>
<gene>
    <name evidence="1" type="ORF">FA727_13400</name>
</gene>
<keyword evidence="2" id="KW-1185">Reference proteome</keyword>
<evidence type="ECO:0000313" key="1">
    <source>
        <dbReference type="EMBL" id="TKC17046.1"/>
    </source>
</evidence>
<protein>
    <submittedName>
        <fullName evidence="1">Putative motility protein</fullName>
    </submittedName>
</protein>